<dbReference type="PANTHER" id="PTHR42771">
    <property type="entry name" value="IRON(3+)-HYDROXAMATE IMPORT ATP-BINDING PROTEIN FHUC"/>
    <property type="match status" value="1"/>
</dbReference>
<keyword evidence="2" id="KW-0813">Transport</keyword>
<keyword evidence="4" id="KW-0410">Iron transport</keyword>
<comment type="caution">
    <text evidence="11">The sequence shown here is derived from an EMBL/GenBank/DDBJ whole genome shotgun (WGS) entry which is preliminary data.</text>
</comment>
<evidence type="ECO:0000313" key="12">
    <source>
        <dbReference type="Proteomes" id="UP000234579"/>
    </source>
</evidence>
<dbReference type="Pfam" id="PF00005">
    <property type="entry name" value="ABC_tran"/>
    <property type="match status" value="1"/>
</dbReference>
<dbReference type="InterPro" id="IPR003439">
    <property type="entry name" value="ABC_transporter-like_ATP-bd"/>
</dbReference>
<dbReference type="PROSITE" id="PS00211">
    <property type="entry name" value="ABC_TRANSPORTER_1"/>
    <property type="match status" value="1"/>
</dbReference>
<dbReference type="PROSITE" id="PS50893">
    <property type="entry name" value="ABC_TRANSPORTER_2"/>
    <property type="match status" value="1"/>
</dbReference>
<dbReference type="GO" id="GO:0006826">
    <property type="term" value="P:iron ion transport"/>
    <property type="evidence" value="ECO:0007669"/>
    <property type="project" value="UniProtKB-KW"/>
</dbReference>
<dbReference type="InterPro" id="IPR003593">
    <property type="entry name" value="AAA+_ATPase"/>
</dbReference>
<keyword evidence="9" id="KW-0472">Membrane</keyword>
<keyword evidence="8" id="KW-0406">Ion transport</keyword>
<dbReference type="PANTHER" id="PTHR42771:SF10">
    <property type="entry name" value="FERRICHROME TRANSPORT ATP-BINDING PROTEIN FHUC"/>
    <property type="match status" value="1"/>
</dbReference>
<dbReference type="GO" id="GO:0005886">
    <property type="term" value="C:plasma membrane"/>
    <property type="evidence" value="ECO:0007669"/>
    <property type="project" value="UniProtKB-SubCell"/>
</dbReference>
<protein>
    <submittedName>
        <fullName evidence="11">Iron ABC transporter ATP-binding protein</fullName>
    </submittedName>
</protein>
<proteinExistence type="predicted"/>
<dbReference type="SUPFAM" id="SSF52540">
    <property type="entry name" value="P-loop containing nucleoside triphosphate hydrolases"/>
    <property type="match status" value="1"/>
</dbReference>
<evidence type="ECO:0000256" key="8">
    <source>
        <dbReference type="ARBA" id="ARBA00023065"/>
    </source>
</evidence>
<dbReference type="EMBL" id="PKGI01000029">
    <property type="protein sequence ID" value="PLA76455.1"/>
    <property type="molecule type" value="Genomic_DNA"/>
</dbReference>
<name>A0A2I2AAQ6_9LACO</name>
<dbReference type="RefSeq" id="WP_101811856.1">
    <property type="nucleotide sequence ID" value="NZ_PKGI01000029.1"/>
</dbReference>
<evidence type="ECO:0000256" key="2">
    <source>
        <dbReference type="ARBA" id="ARBA00022448"/>
    </source>
</evidence>
<organism evidence="11 12">
    <name type="scientific">Ligilactobacillus agilis</name>
    <dbReference type="NCBI Taxonomy" id="1601"/>
    <lineage>
        <taxon>Bacteria</taxon>
        <taxon>Bacillati</taxon>
        <taxon>Bacillota</taxon>
        <taxon>Bacilli</taxon>
        <taxon>Lactobacillales</taxon>
        <taxon>Lactobacillaceae</taxon>
        <taxon>Ligilactobacillus</taxon>
    </lineage>
</organism>
<reference evidence="12" key="1">
    <citation type="submission" date="2017-12" db="EMBL/GenBank/DDBJ databases">
        <authorList>
            <person name="Christensen H."/>
        </authorList>
    </citation>
    <scope>NUCLEOTIDE SEQUENCE [LARGE SCALE GENOMIC DNA]</scope>
    <source>
        <strain evidence="12">268A</strain>
    </source>
</reference>
<gene>
    <name evidence="11" type="ORF">CYR79_05955</name>
</gene>
<evidence type="ECO:0000256" key="1">
    <source>
        <dbReference type="ARBA" id="ARBA00004202"/>
    </source>
</evidence>
<feature type="domain" description="ABC transporter" evidence="10">
    <location>
        <begin position="2"/>
        <end position="237"/>
    </location>
</feature>
<dbReference type="InterPro" id="IPR051535">
    <property type="entry name" value="Siderophore_ABC-ATPase"/>
</dbReference>
<keyword evidence="7" id="KW-0408">Iron</keyword>
<evidence type="ECO:0000256" key="5">
    <source>
        <dbReference type="ARBA" id="ARBA00022741"/>
    </source>
</evidence>
<evidence type="ECO:0000313" key="11">
    <source>
        <dbReference type="EMBL" id="PLA76455.1"/>
    </source>
</evidence>
<dbReference type="SMART" id="SM00382">
    <property type="entry name" value="AAA"/>
    <property type="match status" value="1"/>
</dbReference>
<keyword evidence="5" id="KW-0547">Nucleotide-binding</keyword>
<sequence length="252" mass="28224">MLTVKNLSFAYPKQKPLLTNVSFELAPHKITTIMGANGSGKSTLLNLLTKGLSPTAGHIYYQGQDISHLTKKDYAQRVALVQQQHQLYDHIQVRDLVSLGRLPYQGLLADTPTDAKVFELLDYLELTALAKRDVLSLSGGQQQRVWLALALAQNPALLLLDEPTTYLDLHFQYQFLELLQRLKQDQNLTICMVLHDLNHALRFSDELLLLKDGQLVAQGGPKEVLTSERIKQVFGLDSQLSQTAAGDFINVY</sequence>
<evidence type="ECO:0000256" key="4">
    <source>
        <dbReference type="ARBA" id="ARBA00022496"/>
    </source>
</evidence>
<dbReference type="GO" id="GO:0016887">
    <property type="term" value="F:ATP hydrolysis activity"/>
    <property type="evidence" value="ECO:0007669"/>
    <property type="project" value="InterPro"/>
</dbReference>
<keyword evidence="3" id="KW-1003">Cell membrane</keyword>
<dbReference type="GO" id="GO:0005524">
    <property type="term" value="F:ATP binding"/>
    <property type="evidence" value="ECO:0007669"/>
    <property type="project" value="UniProtKB-KW"/>
</dbReference>
<evidence type="ECO:0000256" key="7">
    <source>
        <dbReference type="ARBA" id="ARBA00023004"/>
    </source>
</evidence>
<dbReference type="Proteomes" id="UP000234579">
    <property type="component" value="Unassembled WGS sequence"/>
</dbReference>
<keyword evidence="6 11" id="KW-0067">ATP-binding</keyword>
<dbReference type="FunFam" id="3.40.50.300:FF:000134">
    <property type="entry name" value="Iron-enterobactin ABC transporter ATP-binding protein"/>
    <property type="match status" value="1"/>
</dbReference>
<dbReference type="InterPro" id="IPR017871">
    <property type="entry name" value="ABC_transporter-like_CS"/>
</dbReference>
<dbReference type="CDD" id="cd03214">
    <property type="entry name" value="ABC_Iron-Siderophores_B12_Hemin"/>
    <property type="match status" value="1"/>
</dbReference>
<comment type="subcellular location">
    <subcellularLocation>
        <location evidence="1">Cell membrane</location>
        <topology evidence="1">Peripheral membrane protein</topology>
    </subcellularLocation>
</comment>
<dbReference type="Gene3D" id="3.40.50.300">
    <property type="entry name" value="P-loop containing nucleotide triphosphate hydrolases"/>
    <property type="match status" value="1"/>
</dbReference>
<evidence type="ECO:0000256" key="9">
    <source>
        <dbReference type="ARBA" id="ARBA00023136"/>
    </source>
</evidence>
<dbReference type="AlphaFoldDB" id="A0A2I2AAQ6"/>
<dbReference type="InterPro" id="IPR027417">
    <property type="entry name" value="P-loop_NTPase"/>
</dbReference>
<evidence type="ECO:0000256" key="6">
    <source>
        <dbReference type="ARBA" id="ARBA00022840"/>
    </source>
</evidence>
<evidence type="ECO:0000259" key="10">
    <source>
        <dbReference type="PROSITE" id="PS50893"/>
    </source>
</evidence>
<accession>A0A2I2AAQ6</accession>
<evidence type="ECO:0000256" key="3">
    <source>
        <dbReference type="ARBA" id="ARBA00022475"/>
    </source>
</evidence>